<dbReference type="Pfam" id="PF22633">
    <property type="entry name" value="F5_F8_type_C_2"/>
    <property type="match status" value="1"/>
</dbReference>
<comment type="similarity">
    <text evidence="2">Belongs to the fucolectin family.</text>
</comment>
<dbReference type="Gene3D" id="2.60.120.260">
    <property type="entry name" value="Galactose-binding domain-like"/>
    <property type="match status" value="1"/>
</dbReference>
<evidence type="ECO:0000256" key="5">
    <source>
        <dbReference type="ARBA" id="ARBA00022734"/>
    </source>
</evidence>
<dbReference type="SMART" id="SM00607">
    <property type="entry name" value="FTP"/>
    <property type="match status" value="1"/>
</dbReference>
<dbReference type="RefSeq" id="XP_022305901.1">
    <property type="nucleotide sequence ID" value="XM_022450193.1"/>
</dbReference>
<evidence type="ECO:0000256" key="1">
    <source>
        <dbReference type="ARBA" id="ARBA00002219"/>
    </source>
</evidence>
<evidence type="ECO:0000256" key="7">
    <source>
        <dbReference type="ARBA" id="ARBA00023157"/>
    </source>
</evidence>
<evidence type="ECO:0000256" key="3">
    <source>
        <dbReference type="ARBA" id="ARBA00011233"/>
    </source>
</evidence>
<dbReference type="SUPFAM" id="SSF49785">
    <property type="entry name" value="Galactose-binding domain-like"/>
    <property type="match status" value="1"/>
</dbReference>
<gene>
    <name evidence="11" type="primary">LOC111112606</name>
</gene>
<dbReference type="PANTHER" id="PTHR45713:SF6">
    <property type="entry name" value="F5_8 TYPE C DOMAIN-CONTAINING PROTEIN"/>
    <property type="match status" value="1"/>
</dbReference>
<organism evidence="10 11">
    <name type="scientific">Crassostrea virginica</name>
    <name type="common">Eastern oyster</name>
    <dbReference type="NCBI Taxonomy" id="6565"/>
    <lineage>
        <taxon>Eukaryota</taxon>
        <taxon>Metazoa</taxon>
        <taxon>Spiralia</taxon>
        <taxon>Lophotrochozoa</taxon>
        <taxon>Mollusca</taxon>
        <taxon>Bivalvia</taxon>
        <taxon>Autobranchia</taxon>
        <taxon>Pteriomorphia</taxon>
        <taxon>Ostreida</taxon>
        <taxon>Ostreoidea</taxon>
        <taxon>Ostreidae</taxon>
        <taxon>Crassostrea</taxon>
    </lineage>
</organism>
<comment type="subunit">
    <text evidence="3">Homotrimer.</text>
</comment>
<dbReference type="InterPro" id="IPR008979">
    <property type="entry name" value="Galactose-bd-like_sf"/>
</dbReference>
<sequence>MSTIWLFLACCTDYVFSHSKFQNVAYSKQVTLSSQYEGNIFPGSNAVNGLVSDFACTDWEKSPWLKINLGARYRIHEIEIFARSDCCGNQVHDFDVRVGDNIHDMELCGHFTGAANTGQRIAIWCPHNTVGRFVHVQIVSGTVNVLSPAEILVWGVHVK</sequence>
<keyword evidence="6" id="KW-0106">Calcium</keyword>
<dbReference type="GO" id="GO:0042806">
    <property type="term" value="F:fucose binding"/>
    <property type="evidence" value="ECO:0007669"/>
    <property type="project" value="UniProtKB-ARBA"/>
</dbReference>
<feature type="chain" id="PRO_5034328117" evidence="8">
    <location>
        <begin position="18"/>
        <end position="159"/>
    </location>
</feature>
<reference evidence="10" key="1">
    <citation type="submission" date="2024-06" db="UniProtKB">
        <authorList>
            <consortium name="RefSeq"/>
        </authorList>
    </citation>
    <scope>NUCLEOTIDE SEQUENCE [LARGE SCALE GENOMIC DNA]</scope>
</reference>
<evidence type="ECO:0000313" key="11">
    <source>
        <dbReference type="RefSeq" id="XP_022305901.1"/>
    </source>
</evidence>
<dbReference type="PANTHER" id="PTHR45713">
    <property type="entry name" value="FTP DOMAIN-CONTAINING PROTEIN"/>
    <property type="match status" value="1"/>
</dbReference>
<evidence type="ECO:0000313" key="10">
    <source>
        <dbReference type="Proteomes" id="UP000694844"/>
    </source>
</evidence>
<dbReference type="AlphaFoldDB" id="A0A8B8BSF7"/>
<keyword evidence="4" id="KW-0479">Metal-binding</keyword>
<proteinExistence type="inferred from homology"/>
<dbReference type="InterPro" id="IPR006585">
    <property type="entry name" value="FTP1"/>
</dbReference>
<feature type="domain" description="Fucolectin tachylectin-4 pentraxin-1" evidence="9">
    <location>
        <begin position="21"/>
        <end position="150"/>
    </location>
</feature>
<accession>A0A8B8BSF7</accession>
<protein>
    <submittedName>
        <fullName evidence="11">Fucolectin-4-like</fullName>
    </submittedName>
</protein>
<dbReference type="KEGG" id="cvn:111112606"/>
<dbReference type="InterPro" id="IPR051941">
    <property type="entry name" value="BG_Antigen-Binding_Lectin"/>
</dbReference>
<dbReference type="Proteomes" id="UP000694844">
    <property type="component" value="Chromosome 1"/>
</dbReference>
<keyword evidence="8" id="KW-0732">Signal</keyword>
<name>A0A8B8BSF7_CRAVI</name>
<dbReference type="OrthoDB" id="6130694at2759"/>
<dbReference type="GO" id="GO:0010185">
    <property type="term" value="P:regulation of cellular defense response"/>
    <property type="evidence" value="ECO:0007669"/>
    <property type="project" value="UniProtKB-ARBA"/>
</dbReference>
<reference evidence="11" key="2">
    <citation type="submission" date="2025-08" db="UniProtKB">
        <authorList>
            <consortium name="RefSeq"/>
        </authorList>
    </citation>
    <scope>IDENTIFICATION</scope>
    <source>
        <tissue evidence="11">Whole sample</tissue>
    </source>
</reference>
<keyword evidence="5" id="KW-0430">Lectin</keyword>
<dbReference type="GeneID" id="111112606"/>
<evidence type="ECO:0000259" key="9">
    <source>
        <dbReference type="SMART" id="SM00607"/>
    </source>
</evidence>
<evidence type="ECO:0000256" key="4">
    <source>
        <dbReference type="ARBA" id="ARBA00022723"/>
    </source>
</evidence>
<feature type="signal peptide" evidence="8">
    <location>
        <begin position="1"/>
        <end position="17"/>
    </location>
</feature>
<dbReference type="GO" id="GO:0046872">
    <property type="term" value="F:metal ion binding"/>
    <property type="evidence" value="ECO:0007669"/>
    <property type="project" value="UniProtKB-KW"/>
</dbReference>
<dbReference type="GO" id="GO:0001868">
    <property type="term" value="P:regulation of complement activation, lectin pathway"/>
    <property type="evidence" value="ECO:0007669"/>
    <property type="project" value="UniProtKB-ARBA"/>
</dbReference>
<comment type="function">
    <text evidence="1">Acts as a defensive agent. Recognizes blood group fucosylated oligosaccharides including A, B, H and Lewis B-type antigens. Does not recognize Lewis A antigen and has low affinity for monovalent haptens.</text>
</comment>
<keyword evidence="7" id="KW-1015">Disulfide bond</keyword>
<keyword evidence="10" id="KW-1185">Reference proteome</keyword>
<evidence type="ECO:0000256" key="6">
    <source>
        <dbReference type="ARBA" id="ARBA00022837"/>
    </source>
</evidence>
<evidence type="ECO:0000256" key="2">
    <source>
        <dbReference type="ARBA" id="ARBA00010147"/>
    </source>
</evidence>
<evidence type="ECO:0000256" key="8">
    <source>
        <dbReference type="SAM" id="SignalP"/>
    </source>
</evidence>